<dbReference type="EMBL" id="DOEK01000004">
    <property type="protein sequence ID" value="HBP28172.1"/>
    <property type="molecule type" value="Genomic_DNA"/>
</dbReference>
<dbReference type="Pfam" id="PF00441">
    <property type="entry name" value="Acyl-CoA_dh_1"/>
    <property type="match status" value="1"/>
</dbReference>
<dbReference type="Gene3D" id="1.20.140.10">
    <property type="entry name" value="Butyryl-CoA Dehydrogenase, subunit A, domain 3"/>
    <property type="match status" value="1"/>
</dbReference>
<dbReference type="CDD" id="cd00567">
    <property type="entry name" value="ACAD"/>
    <property type="match status" value="1"/>
</dbReference>
<dbReference type="GO" id="GO:0003995">
    <property type="term" value="F:acyl-CoA dehydrogenase activity"/>
    <property type="evidence" value="ECO:0007669"/>
    <property type="project" value="TreeGrafter"/>
</dbReference>
<dbReference type="InterPro" id="IPR050741">
    <property type="entry name" value="Acyl-CoA_dehydrogenase"/>
</dbReference>
<comment type="caution">
    <text evidence="10">The sequence shown here is derived from an EMBL/GenBank/DDBJ whole genome shotgun (WGS) entry which is preliminary data.</text>
</comment>
<dbReference type="GO" id="GO:0033539">
    <property type="term" value="P:fatty acid beta-oxidation using acyl-CoA dehydrogenase"/>
    <property type="evidence" value="ECO:0007669"/>
    <property type="project" value="TreeGrafter"/>
</dbReference>
<comment type="cofactor">
    <cofactor evidence="1">
        <name>FAD</name>
        <dbReference type="ChEBI" id="CHEBI:57692"/>
    </cofactor>
</comment>
<feature type="domain" description="Acyl-CoA dehydrogenase/oxidase N-terminal" evidence="9">
    <location>
        <begin position="16"/>
        <end position="123"/>
    </location>
</feature>
<dbReference type="Pfam" id="PF02771">
    <property type="entry name" value="Acyl-CoA_dh_N"/>
    <property type="match status" value="1"/>
</dbReference>
<gene>
    <name evidence="10" type="ORF">DD666_01995</name>
</gene>
<proteinExistence type="inferred from homology"/>
<dbReference type="SUPFAM" id="SSF47203">
    <property type="entry name" value="Acyl-CoA dehydrogenase C-terminal domain-like"/>
    <property type="match status" value="1"/>
</dbReference>
<evidence type="ECO:0000259" key="9">
    <source>
        <dbReference type="Pfam" id="PF02771"/>
    </source>
</evidence>
<sequence length="408" mass="44629">MNAVTEPLDNPVTYLCQRVKQFVDTQIIPKETALLAGDDNARQIAAALSAQARQAGLFGSFYPKGHGGIVNRLSDYLPIAEQEGRSEFGPAIMGADATLDAHMLFWHGSPVVRARYFDPLVKGRAVCSYAMSEPDSIGSIPDTMQTRARWQDSHWVLTGKKWFVCRSLHADFITVVARTSDKPVEQGLSMLIVPADAPGFEVLRELPVLGRMQGQGELSFTNVVVPSDHVLGVPGQGIKLMQQRLGLGRILRASQWLGMAQRSFELMCERIHSERGVQARLVEKQLVRARVCNVYRHIATARALLRDAARKFDDRQANSIEVNIAKLAASDALSVATDNAIQIMGAEGLSDGTPLSSLYRNARTTHILDGTDDALVSSVGRALLANSRNPELFDSDYPSVVNRASNHG</sequence>
<protein>
    <submittedName>
        <fullName evidence="10">Acyl-CoA dehydrogenase</fullName>
    </submittedName>
</protein>
<accession>A0A356LB43</accession>
<evidence type="ECO:0000256" key="6">
    <source>
        <dbReference type="ARBA" id="ARBA00023002"/>
    </source>
</evidence>
<dbReference type="SUPFAM" id="SSF56645">
    <property type="entry name" value="Acyl-CoA dehydrogenase NM domain-like"/>
    <property type="match status" value="1"/>
</dbReference>
<dbReference type="InterPro" id="IPR046373">
    <property type="entry name" value="Acyl-CoA_Oxase/DH_mid-dom_sf"/>
</dbReference>
<keyword evidence="4" id="KW-0285">Flavoprotein</keyword>
<dbReference type="InterPro" id="IPR009075">
    <property type="entry name" value="AcylCo_DH/oxidase_C"/>
</dbReference>
<dbReference type="GO" id="GO:0005737">
    <property type="term" value="C:cytoplasm"/>
    <property type="evidence" value="ECO:0007669"/>
    <property type="project" value="TreeGrafter"/>
</dbReference>
<comment type="subunit">
    <text evidence="3">Homodimer.</text>
</comment>
<name>A0A356LB43_9BURK</name>
<keyword evidence="5" id="KW-0274">FAD</keyword>
<dbReference type="InterPro" id="IPR009100">
    <property type="entry name" value="AcylCoA_DH/oxidase_NM_dom_sf"/>
</dbReference>
<dbReference type="InterPro" id="IPR036250">
    <property type="entry name" value="AcylCo_DH-like_C"/>
</dbReference>
<comment type="similarity">
    <text evidence="2">Belongs to the acyl-CoA dehydrogenase family.</text>
</comment>
<dbReference type="AlphaFoldDB" id="A0A356LB43"/>
<evidence type="ECO:0000256" key="4">
    <source>
        <dbReference type="ARBA" id="ARBA00022630"/>
    </source>
</evidence>
<evidence type="ECO:0000313" key="11">
    <source>
        <dbReference type="Proteomes" id="UP000264036"/>
    </source>
</evidence>
<dbReference type="Gene3D" id="1.10.540.10">
    <property type="entry name" value="Acyl-CoA dehydrogenase/oxidase, N-terminal domain"/>
    <property type="match status" value="1"/>
</dbReference>
<evidence type="ECO:0000256" key="3">
    <source>
        <dbReference type="ARBA" id="ARBA00011738"/>
    </source>
</evidence>
<evidence type="ECO:0000256" key="1">
    <source>
        <dbReference type="ARBA" id="ARBA00001974"/>
    </source>
</evidence>
<dbReference type="Gene3D" id="2.40.110.10">
    <property type="entry name" value="Butyryl-CoA Dehydrogenase, subunit A, domain 2"/>
    <property type="match status" value="1"/>
</dbReference>
<feature type="domain" description="Acyl-CoA oxidase/dehydrogenase middle" evidence="8">
    <location>
        <begin position="129"/>
        <end position="223"/>
    </location>
</feature>
<dbReference type="Pfam" id="PF02770">
    <property type="entry name" value="Acyl-CoA_dh_M"/>
    <property type="match status" value="1"/>
</dbReference>
<evidence type="ECO:0000259" key="7">
    <source>
        <dbReference type="Pfam" id="PF00441"/>
    </source>
</evidence>
<dbReference type="PANTHER" id="PTHR48083:SF13">
    <property type="entry name" value="ACYL-COA DEHYDROGENASE FAMILY MEMBER 11"/>
    <property type="match status" value="1"/>
</dbReference>
<evidence type="ECO:0000313" key="10">
    <source>
        <dbReference type="EMBL" id="HBP28172.1"/>
    </source>
</evidence>
<dbReference type="GO" id="GO:0050660">
    <property type="term" value="F:flavin adenine dinucleotide binding"/>
    <property type="evidence" value="ECO:0007669"/>
    <property type="project" value="InterPro"/>
</dbReference>
<reference evidence="10 11" key="1">
    <citation type="journal article" date="2018" name="Nat. Biotechnol.">
        <title>A standardized bacterial taxonomy based on genome phylogeny substantially revises the tree of life.</title>
        <authorList>
            <person name="Parks D.H."/>
            <person name="Chuvochina M."/>
            <person name="Waite D.W."/>
            <person name="Rinke C."/>
            <person name="Skarshewski A."/>
            <person name="Chaumeil P.A."/>
            <person name="Hugenholtz P."/>
        </authorList>
    </citation>
    <scope>NUCLEOTIDE SEQUENCE [LARGE SCALE GENOMIC DNA]</scope>
    <source>
        <strain evidence="10">UBA10707</strain>
    </source>
</reference>
<dbReference type="InterPro" id="IPR006091">
    <property type="entry name" value="Acyl-CoA_Oxase/DH_mid-dom"/>
</dbReference>
<dbReference type="PANTHER" id="PTHR48083">
    <property type="entry name" value="MEDIUM-CHAIN SPECIFIC ACYL-COA DEHYDROGENASE, MITOCHONDRIAL-RELATED"/>
    <property type="match status" value="1"/>
</dbReference>
<organism evidence="10 11">
    <name type="scientific">Advenella kashmirensis</name>
    <dbReference type="NCBI Taxonomy" id="310575"/>
    <lineage>
        <taxon>Bacteria</taxon>
        <taxon>Pseudomonadati</taxon>
        <taxon>Pseudomonadota</taxon>
        <taxon>Betaproteobacteria</taxon>
        <taxon>Burkholderiales</taxon>
        <taxon>Alcaligenaceae</taxon>
    </lineage>
</organism>
<feature type="domain" description="Acyl-CoA dehydrogenase/oxidase C-terminal" evidence="7">
    <location>
        <begin position="235"/>
        <end position="384"/>
    </location>
</feature>
<evidence type="ECO:0000256" key="5">
    <source>
        <dbReference type="ARBA" id="ARBA00022827"/>
    </source>
</evidence>
<dbReference type="InterPro" id="IPR037069">
    <property type="entry name" value="AcylCoA_DH/ox_N_sf"/>
</dbReference>
<keyword evidence="6" id="KW-0560">Oxidoreductase</keyword>
<evidence type="ECO:0000259" key="8">
    <source>
        <dbReference type="Pfam" id="PF02770"/>
    </source>
</evidence>
<evidence type="ECO:0000256" key="2">
    <source>
        <dbReference type="ARBA" id="ARBA00009347"/>
    </source>
</evidence>
<dbReference type="InterPro" id="IPR013786">
    <property type="entry name" value="AcylCoA_DH/ox_N"/>
</dbReference>
<dbReference type="Proteomes" id="UP000264036">
    <property type="component" value="Unassembled WGS sequence"/>
</dbReference>